<proteinExistence type="predicted"/>
<dbReference type="AlphaFoldDB" id="A0A8T0HUR3"/>
<gene>
    <name evidence="2" type="ORF">KC19_VG269800</name>
</gene>
<reference evidence="2" key="1">
    <citation type="submission" date="2020-06" db="EMBL/GenBank/DDBJ databases">
        <title>WGS assembly of Ceratodon purpureus strain R40.</title>
        <authorList>
            <person name="Carey S.B."/>
            <person name="Jenkins J."/>
            <person name="Shu S."/>
            <person name="Lovell J.T."/>
            <person name="Sreedasyam A."/>
            <person name="Maumus F."/>
            <person name="Tiley G.P."/>
            <person name="Fernandez-Pozo N."/>
            <person name="Barry K."/>
            <person name="Chen C."/>
            <person name="Wang M."/>
            <person name="Lipzen A."/>
            <person name="Daum C."/>
            <person name="Saski C.A."/>
            <person name="Payton A.C."/>
            <person name="Mcbreen J.C."/>
            <person name="Conrad R.E."/>
            <person name="Kollar L.M."/>
            <person name="Olsson S."/>
            <person name="Huttunen S."/>
            <person name="Landis J.B."/>
            <person name="Wickett N.J."/>
            <person name="Johnson M.G."/>
            <person name="Rensing S.A."/>
            <person name="Grimwood J."/>
            <person name="Schmutz J."/>
            <person name="Mcdaniel S.F."/>
        </authorList>
    </citation>
    <scope>NUCLEOTIDE SEQUENCE</scope>
    <source>
        <strain evidence="2">R40</strain>
    </source>
</reference>
<evidence type="ECO:0000313" key="2">
    <source>
        <dbReference type="EMBL" id="KAG0574537.1"/>
    </source>
</evidence>
<dbReference type="Proteomes" id="UP000822688">
    <property type="component" value="Chromosome V"/>
</dbReference>
<comment type="caution">
    <text evidence="2">The sequence shown here is derived from an EMBL/GenBank/DDBJ whole genome shotgun (WGS) entry which is preliminary data.</text>
</comment>
<feature type="compositionally biased region" description="Basic and acidic residues" evidence="1">
    <location>
        <begin position="63"/>
        <end position="74"/>
    </location>
</feature>
<evidence type="ECO:0000256" key="1">
    <source>
        <dbReference type="SAM" id="MobiDB-lite"/>
    </source>
</evidence>
<feature type="compositionally biased region" description="Polar residues" evidence="1">
    <location>
        <begin position="89"/>
        <end position="99"/>
    </location>
</feature>
<sequence length="99" mass="11013">MFQRINHTTISASAVDYSHPSLTSGVDNSGNEVDATVVQSVRQEESFEALNGSNGLKWTRGHSGSEKKDTRVGREYQLLMVQGPEPNIEISNRTSYKRE</sequence>
<name>A0A8T0HUR3_CERPU</name>
<evidence type="ECO:0000313" key="3">
    <source>
        <dbReference type="Proteomes" id="UP000822688"/>
    </source>
</evidence>
<organism evidence="2 3">
    <name type="scientific">Ceratodon purpureus</name>
    <name type="common">Fire moss</name>
    <name type="synonym">Dicranum purpureum</name>
    <dbReference type="NCBI Taxonomy" id="3225"/>
    <lineage>
        <taxon>Eukaryota</taxon>
        <taxon>Viridiplantae</taxon>
        <taxon>Streptophyta</taxon>
        <taxon>Embryophyta</taxon>
        <taxon>Bryophyta</taxon>
        <taxon>Bryophytina</taxon>
        <taxon>Bryopsida</taxon>
        <taxon>Dicranidae</taxon>
        <taxon>Pseudoditrichales</taxon>
        <taxon>Ditrichaceae</taxon>
        <taxon>Ceratodon</taxon>
    </lineage>
</organism>
<dbReference type="EMBL" id="CM026426">
    <property type="protein sequence ID" value="KAG0574537.1"/>
    <property type="molecule type" value="Genomic_DNA"/>
</dbReference>
<keyword evidence="3" id="KW-1185">Reference proteome</keyword>
<feature type="region of interest" description="Disordered" evidence="1">
    <location>
        <begin position="52"/>
        <end position="99"/>
    </location>
</feature>
<accession>A0A8T0HUR3</accession>
<protein>
    <submittedName>
        <fullName evidence="2">Uncharacterized protein</fullName>
    </submittedName>
</protein>